<dbReference type="Proteomes" id="UP001175211">
    <property type="component" value="Unassembled WGS sequence"/>
</dbReference>
<dbReference type="EMBL" id="JAUEPS010000019">
    <property type="protein sequence ID" value="KAK0457910.1"/>
    <property type="molecule type" value="Genomic_DNA"/>
</dbReference>
<gene>
    <name evidence="1" type="ORF">EV420DRAFT_1748277</name>
</gene>
<accession>A0AA39N5E4</accession>
<keyword evidence="2" id="KW-1185">Reference proteome</keyword>
<comment type="caution">
    <text evidence="1">The sequence shown here is derived from an EMBL/GenBank/DDBJ whole genome shotgun (WGS) entry which is preliminary data.</text>
</comment>
<reference evidence="1" key="1">
    <citation type="submission" date="2023-06" db="EMBL/GenBank/DDBJ databases">
        <authorList>
            <consortium name="Lawrence Berkeley National Laboratory"/>
            <person name="Ahrendt S."/>
            <person name="Sahu N."/>
            <person name="Indic B."/>
            <person name="Wong-Bajracharya J."/>
            <person name="Merenyi Z."/>
            <person name="Ke H.-M."/>
            <person name="Monk M."/>
            <person name="Kocsube S."/>
            <person name="Drula E."/>
            <person name="Lipzen A."/>
            <person name="Balint B."/>
            <person name="Henrissat B."/>
            <person name="Andreopoulos B."/>
            <person name="Martin F.M."/>
            <person name="Harder C.B."/>
            <person name="Rigling D."/>
            <person name="Ford K.L."/>
            <person name="Foster G.D."/>
            <person name="Pangilinan J."/>
            <person name="Papanicolaou A."/>
            <person name="Barry K."/>
            <person name="LaButti K."/>
            <person name="Viragh M."/>
            <person name="Koriabine M."/>
            <person name="Yan M."/>
            <person name="Riley R."/>
            <person name="Champramary S."/>
            <person name="Plett K.L."/>
            <person name="Tsai I.J."/>
            <person name="Slot J."/>
            <person name="Sipos G."/>
            <person name="Plett J."/>
            <person name="Nagy L.G."/>
            <person name="Grigoriev I.V."/>
        </authorList>
    </citation>
    <scope>NUCLEOTIDE SEQUENCE</scope>
    <source>
        <strain evidence="1">CCBAS 213</strain>
    </source>
</reference>
<evidence type="ECO:0000313" key="2">
    <source>
        <dbReference type="Proteomes" id="UP001175211"/>
    </source>
</evidence>
<evidence type="ECO:0000313" key="1">
    <source>
        <dbReference type="EMBL" id="KAK0457910.1"/>
    </source>
</evidence>
<dbReference type="GeneID" id="85363777"/>
<sequence length="257" mass="29785">MAVTAARPRQPGDVKIKFHGHCDAILTLRRVDTRRYLFVKDVKHSRIWNGIEHLYKYLVLCITWYCYWSNKNVADHRFLWAAIVTQSTYEYPCCNGKQLGIFRSGGAEGFMMTETEHYLLKGHLAPPRSQLPMLVNMARYGTRLIYIASGDPRLYHNFMIIRHDAKSGLNRPEEKRIRDLPDVSSTILPSHLSTYVVVTSHFHVKMSVRIEHWQDRAMDHDGPDRPGFCWSTLPKSEESVHIRNVYGPVLGSDCRNE</sequence>
<name>A0AA39N5E4_ARMTA</name>
<dbReference type="RefSeq" id="XP_060330202.1">
    <property type="nucleotide sequence ID" value="XM_060480229.1"/>
</dbReference>
<organism evidence="1 2">
    <name type="scientific">Armillaria tabescens</name>
    <name type="common">Ringless honey mushroom</name>
    <name type="synonym">Agaricus tabescens</name>
    <dbReference type="NCBI Taxonomy" id="1929756"/>
    <lineage>
        <taxon>Eukaryota</taxon>
        <taxon>Fungi</taxon>
        <taxon>Dikarya</taxon>
        <taxon>Basidiomycota</taxon>
        <taxon>Agaricomycotina</taxon>
        <taxon>Agaricomycetes</taxon>
        <taxon>Agaricomycetidae</taxon>
        <taxon>Agaricales</taxon>
        <taxon>Marasmiineae</taxon>
        <taxon>Physalacriaceae</taxon>
        <taxon>Desarmillaria</taxon>
    </lineage>
</organism>
<dbReference type="AlphaFoldDB" id="A0AA39N5E4"/>
<protein>
    <submittedName>
        <fullName evidence="1">Uncharacterized protein</fullName>
    </submittedName>
</protein>
<proteinExistence type="predicted"/>